<accession>A0A2V4NLZ4</accession>
<dbReference type="OrthoDB" id="3872460at2"/>
<dbReference type="AlphaFoldDB" id="A0A2V4NLZ4"/>
<organism evidence="2 3">
    <name type="scientific">Streptomyces tateyamensis</name>
    <dbReference type="NCBI Taxonomy" id="565073"/>
    <lineage>
        <taxon>Bacteria</taxon>
        <taxon>Bacillati</taxon>
        <taxon>Actinomycetota</taxon>
        <taxon>Actinomycetes</taxon>
        <taxon>Kitasatosporales</taxon>
        <taxon>Streptomycetaceae</taxon>
        <taxon>Streptomyces</taxon>
    </lineage>
</organism>
<protein>
    <recommendedName>
        <fullName evidence="4">DUF5666 domain-containing protein</fullName>
    </recommendedName>
</protein>
<evidence type="ECO:0000313" key="2">
    <source>
        <dbReference type="EMBL" id="PYC76876.1"/>
    </source>
</evidence>
<reference evidence="2 3" key="1">
    <citation type="submission" date="2018-03" db="EMBL/GenBank/DDBJ databases">
        <title>Bioinformatic expansion and discovery of thiopeptide antibiotics.</title>
        <authorList>
            <person name="Schwalen C.J."/>
            <person name="Hudson G.A."/>
            <person name="Mitchell D.A."/>
        </authorList>
    </citation>
    <scope>NUCLEOTIDE SEQUENCE [LARGE SCALE GENOMIC DNA]</scope>
    <source>
        <strain evidence="2 3">ATCC 21389</strain>
    </source>
</reference>
<gene>
    <name evidence="2" type="ORF">C7C46_21015</name>
</gene>
<comment type="caution">
    <text evidence="2">The sequence shown here is derived from an EMBL/GenBank/DDBJ whole genome shotgun (WGS) entry which is preliminary data.</text>
</comment>
<keyword evidence="3" id="KW-1185">Reference proteome</keyword>
<evidence type="ECO:0008006" key="4">
    <source>
        <dbReference type="Google" id="ProtNLM"/>
    </source>
</evidence>
<sequence>MDGSTVYLTDANGNIVKVTTGGSTKVSVTQDGKVADLQPGQSVTVVGTPDGSGGYSASQLVEGGSTTGFGGGFGGGAGGPGGGGPKSGG</sequence>
<evidence type="ECO:0000313" key="3">
    <source>
        <dbReference type="Proteomes" id="UP000248039"/>
    </source>
</evidence>
<feature type="compositionally biased region" description="Gly residues" evidence="1">
    <location>
        <begin position="65"/>
        <end position="89"/>
    </location>
</feature>
<dbReference type="EMBL" id="PYBW01000080">
    <property type="protein sequence ID" value="PYC76876.1"/>
    <property type="molecule type" value="Genomic_DNA"/>
</dbReference>
<feature type="region of interest" description="Disordered" evidence="1">
    <location>
        <begin position="62"/>
        <end position="89"/>
    </location>
</feature>
<proteinExistence type="predicted"/>
<dbReference type="Proteomes" id="UP000248039">
    <property type="component" value="Unassembled WGS sequence"/>
</dbReference>
<name>A0A2V4NLZ4_9ACTN</name>
<evidence type="ECO:0000256" key="1">
    <source>
        <dbReference type="SAM" id="MobiDB-lite"/>
    </source>
</evidence>